<gene>
    <name evidence="2" type="ORF">F2Q69_00013774</name>
</gene>
<sequence>MTHPKLKLQWIGQNRHWTPTPTKHFDPIPEWIDGEAGEPRTRISPPTFYPRESNSVHDEDLPSSGVR</sequence>
<dbReference type="AlphaFoldDB" id="A0A8S9R2V3"/>
<evidence type="ECO:0000313" key="2">
    <source>
        <dbReference type="EMBL" id="KAF3556025.1"/>
    </source>
</evidence>
<proteinExistence type="predicted"/>
<reference evidence="2" key="1">
    <citation type="submission" date="2019-12" db="EMBL/GenBank/DDBJ databases">
        <title>Genome sequencing and annotation of Brassica cretica.</title>
        <authorList>
            <person name="Studholme D.J."/>
            <person name="Sarris P."/>
        </authorList>
    </citation>
    <scope>NUCLEOTIDE SEQUENCE</scope>
    <source>
        <strain evidence="2">PFS-109/04</strain>
        <tissue evidence="2">Leaf</tissue>
    </source>
</reference>
<accession>A0A8S9R2V3</accession>
<evidence type="ECO:0000256" key="1">
    <source>
        <dbReference type="SAM" id="MobiDB-lite"/>
    </source>
</evidence>
<dbReference type="Proteomes" id="UP000712600">
    <property type="component" value="Unassembled WGS sequence"/>
</dbReference>
<evidence type="ECO:0000313" key="3">
    <source>
        <dbReference type="Proteomes" id="UP000712600"/>
    </source>
</evidence>
<name>A0A8S9R2V3_BRACR</name>
<feature type="region of interest" description="Disordered" evidence="1">
    <location>
        <begin position="1"/>
        <end position="67"/>
    </location>
</feature>
<organism evidence="2 3">
    <name type="scientific">Brassica cretica</name>
    <name type="common">Mustard</name>
    <dbReference type="NCBI Taxonomy" id="69181"/>
    <lineage>
        <taxon>Eukaryota</taxon>
        <taxon>Viridiplantae</taxon>
        <taxon>Streptophyta</taxon>
        <taxon>Embryophyta</taxon>
        <taxon>Tracheophyta</taxon>
        <taxon>Spermatophyta</taxon>
        <taxon>Magnoliopsida</taxon>
        <taxon>eudicotyledons</taxon>
        <taxon>Gunneridae</taxon>
        <taxon>Pentapetalae</taxon>
        <taxon>rosids</taxon>
        <taxon>malvids</taxon>
        <taxon>Brassicales</taxon>
        <taxon>Brassicaceae</taxon>
        <taxon>Brassiceae</taxon>
        <taxon>Brassica</taxon>
    </lineage>
</organism>
<protein>
    <submittedName>
        <fullName evidence="2">Uncharacterized protein</fullName>
    </submittedName>
</protein>
<dbReference type="EMBL" id="QGKX02000996">
    <property type="protein sequence ID" value="KAF3556025.1"/>
    <property type="molecule type" value="Genomic_DNA"/>
</dbReference>
<comment type="caution">
    <text evidence="2">The sequence shown here is derived from an EMBL/GenBank/DDBJ whole genome shotgun (WGS) entry which is preliminary data.</text>
</comment>
<feature type="compositionally biased region" description="Polar residues" evidence="1">
    <location>
        <begin position="11"/>
        <end position="21"/>
    </location>
</feature>